<organism evidence="2 3">
    <name type="scientific">Sediminicola luteus</name>
    <dbReference type="NCBI Taxonomy" id="319238"/>
    <lineage>
        <taxon>Bacteria</taxon>
        <taxon>Pseudomonadati</taxon>
        <taxon>Bacteroidota</taxon>
        <taxon>Flavobacteriia</taxon>
        <taxon>Flavobacteriales</taxon>
        <taxon>Flavobacteriaceae</taxon>
        <taxon>Sediminicola</taxon>
    </lineage>
</organism>
<evidence type="ECO:0000256" key="1">
    <source>
        <dbReference type="SAM" id="Phobius"/>
    </source>
</evidence>
<keyword evidence="1" id="KW-1133">Transmembrane helix</keyword>
<keyword evidence="1" id="KW-0472">Membrane</keyword>
<evidence type="ECO:0000313" key="2">
    <source>
        <dbReference type="EMBL" id="PCE65789.1"/>
    </source>
</evidence>
<proteinExistence type="predicted"/>
<keyword evidence="1" id="KW-0812">Transmembrane</keyword>
<sequence>MFKALNENGLLLFLPQLMLFLPLLDLTHFFPFIQSLLNLVPPSHSICIATMPNHKFKKPSQEETQEEKKTFKQSAVNDAAIIGVLIGIAIYATYNHGLGPLSFLPLLYLPVAAKNKKKRQD</sequence>
<dbReference type="RefSeq" id="WP_097441319.1">
    <property type="nucleotide sequence ID" value="NZ_NBWU01000001.1"/>
</dbReference>
<protein>
    <submittedName>
        <fullName evidence="2">Uncharacterized protein</fullName>
    </submittedName>
</protein>
<feature type="transmembrane region" description="Helical" evidence="1">
    <location>
        <begin position="79"/>
        <end position="109"/>
    </location>
</feature>
<reference evidence="2 3" key="1">
    <citation type="submission" date="2017-04" db="EMBL/GenBank/DDBJ databases">
        <title>A new member of the family Flavobacteriaceae isolated from ascidians.</title>
        <authorList>
            <person name="Chen L."/>
        </authorList>
    </citation>
    <scope>NUCLEOTIDE SEQUENCE [LARGE SCALE GENOMIC DNA]</scope>
    <source>
        <strain evidence="2 3">HQA918</strain>
    </source>
</reference>
<name>A0A2A4GA14_9FLAO</name>
<comment type="caution">
    <text evidence="2">The sequence shown here is derived from an EMBL/GenBank/DDBJ whole genome shotgun (WGS) entry which is preliminary data.</text>
</comment>
<dbReference type="EMBL" id="NBWU01000001">
    <property type="protein sequence ID" value="PCE65789.1"/>
    <property type="molecule type" value="Genomic_DNA"/>
</dbReference>
<evidence type="ECO:0000313" key="3">
    <source>
        <dbReference type="Proteomes" id="UP000219559"/>
    </source>
</evidence>
<accession>A0A2A4GA14</accession>
<gene>
    <name evidence="2" type="ORF">B7P33_00335</name>
</gene>
<keyword evidence="3" id="KW-1185">Reference proteome</keyword>
<dbReference type="AlphaFoldDB" id="A0A2A4GA14"/>
<dbReference type="Proteomes" id="UP000219559">
    <property type="component" value="Unassembled WGS sequence"/>
</dbReference>